<evidence type="ECO:0000259" key="12">
    <source>
        <dbReference type="PROSITE" id="PS50893"/>
    </source>
</evidence>
<feature type="transmembrane region" description="Helical" evidence="11">
    <location>
        <begin position="28"/>
        <end position="50"/>
    </location>
</feature>
<dbReference type="PANTHER" id="PTHR43297:SF14">
    <property type="entry name" value="ATPASE AAA-TYPE CORE DOMAIN-CONTAINING PROTEIN"/>
    <property type="match status" value="1"/>
</dbReference>
<dbReference type="PROSITE" id="PS50893">
    <property type="entry name" value="ABC_TRANSPORTER_2"/>
    <property type="match status" value="1"/>
</dbReference>
<keyword evidence="15" id="KW-1185">Reference proteome</keyword>
<gene>
    <name evidence="14" type="ORF">ACFSJ0_61690</name>
</gene>
<dbReference type="PANTHER" id="PTHR43297">
    <property type="entry name" value="OLIGOPEPTIDE TRANSPORT ATP-BINDING PROTEIN APPD"/>
    <property type="match status" value="1"/>
</dbReference>
<organism evidence="14 15">
    <name type="scientific">Nonomuraea guangzhouensis</name>
    <dbReference type="NCBI Taxonomy" id="1291555"/>
    <lineage>
        <taxon>Bacteria</taxon>
        <taxon>Bacillati</taxon>
        <taxon>Actinomycetota</taxon>
        <taxon>Actinomycetes</taxon>
        <taxon>Streptosporangiales</taxon>
        <taxon>Streptosporangiaceae</taxon>
        <taxon>Nonomuraea</taxon>
    </lineage>
</organism>
<keyword evidence="14" id="KW-0067">ATP-binding</keyword>
<evidence type="ECO:0000256" key="6">
    <source>
        <dbReference type="ARBA" id="ARBA00022519"/>
    </source>
</evidence>
<dbReference type="Proteomes" id="UP001597097">
    <property type="component" value="Unassembled WGS sequence"/>
</dbReference>
<dbReference type="InterPro" id="IPR025966">
    <property type="entry name" value="OppC_N"/>
</dbReference>
<feature type="transmembrane region" description="Helical" evidence="11">
    <location>
        <begin position="259"/>
        <end position="280"/>
    </location>
</feature>
<dbReference type="GO" id="GO:0005524">
    <property type="term" value="F:ATP binding"/>
    <property type="evidence" value="ECO:0007669"/>
    <property type="project" value="UniProtKB-KW"/>
</dbReference>
<keyword evidence="14" id="KW-0547">Nucleotide-binding</keyword>
<feature type="domain" description="ABC transporter" evidence="12">
    <location>
        <begin position="316"/>
        <end position="562"/>
    </location>
</feature>
<dbReference type="InterPro" id="IPR000515">
    <property type="entry name" value="MetI-like"/>
</dbReference>
<feature type="transmembrane region" description="Helical" evidence="11">
    <location>
        <begin position="93"/>
        <end position="117"/>
    </location>
</feature>
<dbReference type="RefSeq" id="WP_219537077.1">
    <property type="nucleotide sequence ID" value="NZ_JAHKRM010000034.1"/>
</dbReference>
<keyword evidence="7 11" id="KW-0812">Transmembrane</keyword>
<keyword evidence="9 11" id="KW-1133">Transmembrane helix</keyword>
<keyword evidence="8" id="KW-1278">Translocase</keyword>
<dbReference type="CDD" id="cd03257">
    <property type="entry name" value="ABC_NikE_OppD_transporters"/>
    <property type="match status" value="1"/>
</dbReference>
<evidence type="ECO:0000259" key="13">
    <source>
        <dbReference type="PROSITE" id="PS50928"/>
    </source>
</evidence>
<dbReference type="Pfam" id="PF00005">
    <property type="entry name" value="ABC_tran"/>
    <property type="match status" value="1"/>
</dbReference>
<comment type="subcellular location">
    <subcellularLocation>
        <location evidence="11">Cell membrane</location>
        <topology evidence="11">Multi-pass membrane protein</topology>
    </subcellularLocation>
    <subcellularLocation>
        <location evidence="2">Cell membrane</location>
        <topology evidence="2">Peripheral membrane protein</topology>
    </subcellularLocation>
    <subcellularLocation>
        <location evidence="1">Membrane</location>
        <topology evidence="1">Multi-pass membrane protein</topology>
    </subcellularLocation>
</comment>
<protein>
    <submittedName>
        <fullName evidence="14">ATP-binding cassette domain-containing protein</fullName>
    </submittedName>
</protein>
<dbReference type="Pfam" id="PF12911">
    <property type="entry name" value="OppC_N"/>
    <property type="match status" value="1"/>
</dbReference>
<dbReference type="InterPro" id="IPR003593">
    <property type="entry name" value="AAA+_ATPase"/>
</dbReference>
<evidence type="ECO:0000256" key="4">
    <source>
        <dbReference type="ARBA" id="ARBA00022448"/>
    </source>
</evidence>
<accession>A0ABW4GZD4</accession>
<comment type="similarity">
    <text evidence="3">Belongs to the ABC transporter superfamily.</text>
</comment>
<dbReference type="EMBL" id="JBHUCM010000078">
    <property type="protein sequence ID" value="MFD1547546.1"/>
    <property type="molecule type" value="Genomic_DNA"/>
</dbReference>
<dbReference type="Pfam" id="PF00528">
    <property type="entry name" value="BPD_transp_1"/>
    <property type="match status" value="1"/>
</dbReference>
<keyword evidence="10 11" id="KW-0472">Membrane</keyword>
<reference evidence="15" key="1">
    <citation type="journal article" date="2019" name="Int. J. Syst. Evol. Microbiol.">
        <title>The Global Catalogue of Microorganisms (GCM) 10K type strain sequencing project: providing services to taxonomists for standard genome sequencing and annotation.</title>
        <authorList>
            <consortium name="The Broad Institute Genomics Platform"/>
            <consortium name="The Broad Institute Genome Sequencing Center for Infectious Disease"/>
            <person name="Wu L."/>
            <person name="Ma J."/>
        </authorList>
    </citation>
    <scope>NUCLEOTIDE SEQUENCE [LARGE SCALE GENOMIC DNA]</scope>
    <source>
        <strain evidence="15">CGMCC 1.15399</strain>
    </source>
</reference>
<evidence type="ECO:0000256" key="1">
    <source>
        <dbReference type="ARBA" id="ARBA00004141"/>
    </source>
</evidence>
<evidence type="ECO:0000313" key="14">
    <source>
        <dbReference type="EMBL" id="MFD1547546.1"/>
    </source>
</evidence>
<feature type="transmembrane region" description="Helical" evidence="11">
    <location>
        <begin position="210"/>
        <end position="228"/>
    </location>
</feature>
<evidence type="ECO:0000256" key="2">
    <source>
        <dbReference type="ARBA" id="ARBA00004202"/>
    </source>
</evidence>
<name>A0ABW4GZD4_9ACTN</name>
<evidence type="ECO:0000256" key="11">
    <source>
        <dbReference type="RuleBase" id="RU363032"/>
    </source>
</evidence>
<keyword evidence="5" id="KW-1003">Cell membrane</keyword>
<evidence type="ECO:0000256" key="3">
    <source>
        <dbReference type="ARBA" id="ARBA00005417"/>
    </source>
</evidence>
<sequence length="584" mass="61343">MSQLVSIPAPTAVPARRGVISKVLHDPLGVISLVVLVLILLATVLAAVLAPQDPARSSLDDIFAPISAAHPLGGDSAGRDLLSRLLYGAQVSLLGATIALLTSLVIGLPAGLIAGYYGRTFDSVSSWTSNLLQALPAIIVLLALRTVFGPSIWTSMVIFGVILSPGAFRLVRATVSGVRNELYIDAALVSGLSDTRIIARHMLRVVRGPLIMHSAMVLAICINIQAGLEFLGFGDPQTASWGSMLNEGFLNIFQAPQMLFWPGLALFLTSAALALVASSLRDALQAGAVKPVRRRGSVKVAPAGDGAAPSDALLSVRDLRVAYSGGSVEVVHGVSLDVAHGEVVGLVGESGSGKTQVALSVLGLLPTGGEVTSGAVALAGERLLGRSASFLRTVRGRRIGYIPQEPLSNLDPSFRIGNQLSEVVRVHLGLSRAAARDRVLDLLARVGIPDPARTYRAFPHEISGGMAQRVLIAGAVSCDPELLIADEPTTALDVTVQADILDLLRDLQQEKGLGVLFVTHDFGVVADICDRVLVMRQGEIVENGPAQAIFDTPRHDYTRSLLGSMLDGRPARLARVKVTGDGRA</sequence>
<keyword evidence="6" id="KW-0997">Cell inner membrane</keyword>
<dbReference type="CDD" id="cd06261">
    <property type="entry name" value="TM_PBP2"/>
    <property type="match status" value="1"/>
</dbReference>
<dbReference type="SMART" id="SM00382">
    <property type="entry name" value="AAA"/>
    <property type="match status" value="1"/>
</dbReference>
<comment type="similarity">
    <text evidence="11">Belongs to the binding-protein-dependent transport system permease family.</text>
</comment>
<comment type="caution">
    <text evidence="14">The sequence shown here is derived from an EMBL/GenBank/DDBJ whole genome shotgun (WGS) entry which is preliminary data.</text>
</comment>
<dbReference type="InterPro" id="IPR017871">
    <property type="entry name" value="ABC_transporter-like_CS"/>
</dbReference>
<evidence type="ECO:0000256" key="10">
    <source>
        <dbReference type="ARBA" id="ARBA00023136"/>
    </source>
</evidence>
<dbReference type="InterPro" id="IPR003439">
    <property type="entry name" value="ABC_transporter-like_ATP-bd"/>
</dbReference>
<keyword evidence="4 11" id="KW-0813">Transport</keyword>
<feature type="transmembrane region" description="Helical" evidence="11">
    <location>
        <begin position="137"/>
        <end position="163"/>
    </location>
</feature>
<dbReference type="PROSITE" id="PS00211">
    <property type="entry name" value="ABC_TRANSPORTER_1"/>
    <property type="match status" value="1"/>
</dbReference>
<evidence type="ECO:0000256" key="9">
    <source>
        <dbReference type="ARBA" id="ARBA00022989"/>
    </source>
</evidence>
<evidence type="ECO:0000256" key="8">
    <source>
        <dbReference type="ARBA" id="ARBA00022967"/>
    </source>
</evidence>
<evidence type="ECO:0000256" key="7">
    <source>
        <dbReference type="ARBA" id="ARBA00022692"/>
    </source>
</evidence>
<dbReference type="InterPro" id="IPR050388">
    <property type="entry name" value="ABC_Ni/Peptide_Import"/>
</dbReference>
<dbReference type="PROSITE" id="PS50928">
    <property type="entry name" value="ABC_TM1"/>
    <property type="match status" value="1"/>
</dbReference>
<feature type="domain" description="ABC transmembrane type-1" evidence="13">
    <location>
        <begin position="89"/>
        <end position="277"/>
    </location>
</feature>
<proteinExistence type="inferred from homology"/>
<evidence type="ECO:0000256" key="5">
    <source>
        <dbReference type="ARBA" id="ARBA00022475"/>
    </source>
</evidence>
<evidence type="ECO:0000313" key="15">
    <source>
        <dbReference type="Proteomes" id="UP001597097"/>
    </source>
</evidence>